<gene>
    <name evidence="2" type="ORF">PSUM_01775</name>
</gene>
<organism evidence="2 3">
    <name type="scientific">Pseudomonas umsongensis</name>
    <dbReference type="NCBI Taxonomy" id="198618"/>
    <lineage>
        <taxon>Bacteria</taxon>
        <taxon>Pseudomonadati</taxon>
        <taxon>Pseudomonadota</taxon>
        <taxon>Gammaproteobacteria</taxon>
        <taxon>Pseudomonadales</taxon>
        <taxon>Pseudomonadaceae</taxon>
        <taxon>Pseudomonas</taxon>
    </lineage>
</organism>
<dbReference type="Proteomes" id="UP000215455">
    <property type="component" value="Unassembled WGS sequence"/>
</dbReference>
<keyword evidence="1" id="KW-0812">Transmembrane</keyword>
<comment type="caution">
    <text evidence="2">The sequence shown here is derived from an EMBL/GenBank/DDBJ whole genome shotgun (WGS) entry which is preliminary data.</text>
</comment>
<protein>
    <submittedName>
        <fullName evidence="2">Uncharacterized protein</fullName>
    </submittedName>
</protein>
<accession>A0ABX4DZ57</accession>
<keyword evidence="1" id="KW-1133">Transmembrane helix</keyword>
<dbReference type="EMBL" id="NIWU01000001">
    <property type="protein sequence ID" value="OXR34655.1"/>
    <property type="molecule type" value="Genomic_DNA"/>
</dbReference>
<sequence>MVVNDDAGHLVARGALRFIASMLAPTEGMRMASGQAGRSAASLLIVIWLLIFLPPREAEWRFCAVGKPARMPV</sequence>
<proteinExistence type="predicted"/>
<feature type="transmembrane region" description="Helical" evidence="1">
    <location>
        <begin position="36"/>
        <end position="53"/>
    </location>
</feature>
<evidence type="ECO:0000313" key="2">
    <source>
        <dbReference type="EMBL" id="OXR34655.1"/>
    </source>
</evidence>
<reference evidence="2 3" key="1">
    <citation type="submission" date="2017-06" db="EMBL/GenBank/DDBJ databases">
        <authorList>
            <person name="Furmanczyk E.M."/>
        </authorList>
    </citation>
    <scope>NUCLEOTIDE SEQUENCE [LARGE SCALE GENOMIC DNA]</scope>
    <source>
        <strain evidence="2 3">DSM 16611</strain>
    </source>
</reference>
<keyword evidence="3" id="KW-1185">Reference proteome</keyword>
<keyword evidence="1" id="KW-0472">Membrane</keyword>
<evidence type="ECO:0000256" key="1">
    <source>
        <dbReference type="SAM" id="Phobius"/>
    </source>
</evidence>
<name>A0ABX4DZ57_9PSED</name>
<evidence type="ECO:0000313" key="3">
    <source>
        <dbReference type="Proteomes" id="UP000215455"/>
    </source>
</evidence>